<gene>
    <name evidence="1" type="ORF">SPV1_02702</name>
</gene>
<evidence type="ECO:0000313" key="1">
    <source>
        <dbReference type="EMBL" id="EAU55822.1"/>
    </source>
</evidence>
<dbReference type="InParanoid" id="Q0F1S8"/>
<comment type="caution">
    <text evidence="1">The sequence shown here is derived from an EMBL/GenBank/DDBJ whole genome shotgun (WGS) entry which is preliminary data.</text>
</comment>
<dbReference type="Proteomes" id="UP000005297">
    <property type="component" value="Unassembled WGS sequence"/>
</dbReference>
<proteinExistence type="predicted"/>
<evidence type="ECO:0000313" key="2">
    <source>
        <dbReference type="Proteomes" id="UP000005297"/>
    </source>
</evidence>
<dbReference type="HOGENOM" id="CLU_3185568_0_0_0"/>
<organism evidence="1 2">
    <name type="scientific">Mariprofundus ferrooxydans PV-1</name>
    <dbReference type="NCBI Taxonomy" id="314345"/>
    <lineage>
        <taxon>Bacteria</taxon>
        <taxon>Pseudomonadati</taxon>
        <taxon>Pseudomonadota</taxon>
        <taxon>Candidatius Mariprofundia</taxon>
        <taxon>Mariprofundales</taxon>
        <taxon>Mariprofundaceae</taxon>
        <taxon>Mariprofundus</taxon>
    </lineage>
</organism>
<accession>Q0F1S8</accession>
<sequence>MRHPARLLWDNPFHRVLAAPVVIRLFLVDKIDPFPFPPLGITEQQR</sequence>
<name>Q0F1S8_9PROT</name>
<keyword evidence="2" id="KW-1185">Reference proteome</keyword>
<dbReference type="AlphaFoldDB" id="Q0F1S8"/>
<reference evidence="1 2" key="1">
    <citation type="submission" date="2006-09" db="EMBL/GenBank/DDBJ databases">
        <authorList>
            <person name="Emerson D."/>
            <person name="Ferriera S."/>
            <person name="Johnson J."/>
            <person name="Kravitz S."/>
            <person name="Halpern A."/>
            <person name="Remington K."/>
            <person name="Beeson K."/>
            <person name="Tran B."/>
            <person name="Rogers Y.-H."/>
            <person name="Friedman R."/>
            <person name="Venter J.C."/>
        </authorList>
    </citation>
    <scope>NUCLEOTIDE SEQUENCE [LARGE SCALE GENOMIC DNA]</scope>
    <source>
        <strain evidence="1 2">PV-1</strain>
    </source>
</reference>
<protein>
    <submittedName>
        <fullName evidence="1">Uncharacterized protein</fullName>
    </submittedName>
</protein>
<dbReference type="EMBL" id="AATS01000002">
    <property type="protein sequence ID" value="EAU55822.1"/>
    <property type="molecule type" value="Genomic_DNA"/>
</dbReference>